<dbReference type="CDD" id="cd02440">
    <property type="entry name" value="AdoMet_MTases"/>
    <property type="match status" value="1"/>
</dbReference>
<dbReference type="GO" id="GO:0008276">
    <property type="term" value="F:protein methyltransferase activity"/>
    <property type="evidence" value="ECO:0007669"/>
    <property type="project" value="InterPro"/>
</dbReference>
<dbReference type="RefSeq" id="WP_317835779.1">
    <property type="nucleotide sequence ID" value="NZ_CP136920.1"/>
</dbReference>
<keyword evidence="6" id="KW-0689">Ribosomal protein</keyword>
<evidence type="ECO:0000256" key="3">
    <source>
        <dbReference type="ARBA" id="ARBA00022603"/>
    </source>
</evidence>
<evidence type="ECO:0000256" key="2">
    <source>
        <dbReference type="ARBA" id="ARBA00022490"/>
    </source>
</evidence>
<evidence type="ECO:0000313" key="6">
    <source>
        <dbReference type="EMBL" id="WOO43235.1"/>
    </source>
</evidence>
<dbReference type="KEGG" id="puo:RZN69_09050"/>
<comment type="similarity">
    <text evidence="1">Belongs to the methyltransferase superfamily. PrmA family.</text>
</comment>
<dbReference type="PIRSF" id="PIRSF000401">
    <property type="entry name" value="RPL11_MTase"/>
    <property type="match status" value="1"/>
</dbReference>
<keyword evidence="3 6" id="KW-0489">Methyltransferase</keyword>
<name>A0AAQ3LCL7_9BACT</name>
<accession>A0AAQ3LCL7</accession>
<gene>
    <name evidence="6" type="ORF">RZN69_09050</name>
</gene>
<keyword evidence="2" id="KW-0963">Cytoplasm</keyword>
<dbReference type="GO" id="GO:0005840">
    <property type="term" value="C:ribosome"/>
    <property type="evidence" value="ECO:0007669"/>
    <property type="project" value="UniProtKB-KW"/>
</dbReference>
<dbReference type="AlphaFoldDB" id="A0AAQ3LCL7"/>
<keyword evidence="4" id="KW-0808">Transferase</keyword>
<dbReference type="InterPro" id="IPR004498">
    <property type="entry name" value="Ribosomal_PrmA_MeTrfase"/>
</dbReference>
<dbReference type="InterPro" id="IPR029063">
    <property type="entry name" value="SAM-dependent_MTases_sf"/>
</dbReference>
<dbReference type="Proteomes" id="UP001304300">
    <property type="component" value="Chromosome"/>
</dbReference>
<evidence type="ECO:0000313" key="7">
    <source>
        <dbReference type="Proteomes" id="UP001304300"/>
    </source>
</evidence>
<keyword evidence="5" id="KW-0949">S-adenosyl-L-methionine</keyword>
<dbReference type="SUPFAM" id="SSF53335">
    <property type="entry name" value="S-adenosyl-L-methionine-dependent methyltransferases"/>
    <property type="match status" value="1"/>
</dbReference>
<keyword evidence="7" id="KW-1185">Reference proteome</keyword>
<organism evidence="6 7">
    <name type="scientific">Rubellicoccus peritrichatus</name>
    <dbReference type="NCBI Taxonomy" id="3080537"/>
    <lineage>
        <taxon>Bacteria</taxon>
        <taxon>Pseudomonadati</taxon>
        <taxon>Verrucomicrobiota</taxon>
        <taxon>Opitutia</taxon>
        <taxon>Puniceicoccales</taxon>
        <taxon>Cerasicoccaceae</taxon>
        <taxon>Rubellicoccus</taxon>
    </lineage>
</organism>
<keyword evidence="6" id="KW-0687">Ribonucleoprotein</keyword>
<dbReference type="GO" id="GO:0032259">
    <property type="term" value="P:methylation"/>
    <property type="evidence" value="ECO:0007669"/>
    <property type="project" value="UniProtKB-KW"/>
</dbReference>
<sequence>MYTVQCEIPESLADELEALLCENVRSSWSLHQDKVGQPFKLKGFFEEDGEAETAYAELRADCKTLPENPEFGSIEDREWKEAYKAFIKPWDHKGLHWVPAWQRETYVVPADEVAVYLDAGLAFGTGSHETTRLMARRLIDFRAEKGNAFSSQNIIDAGCGSGILAISAQKLGAHHLYGFDRDPEAIRVSNENIVFNDLPANSIPFEEGGIEQCLGNRTADLILANIQADVLKIHAESFIESTNKDGTLALSGILARELDEVRECFDAIAKAQWDAFKIDTRTDGEWSDLVLFRK</sequence>
<dbReference type="Gene3D" id="3.40.50.150">
    <property type="entry name" value="Vaccinia Virus protein VP39"/>
    <property type="match status" value="1"/>
</dbReference>
<dbReference type="EMBL" id="CP136920">
    <property type="protein sequence ID" value="WOO43235.1"/>
    <property type="molecule type" value="Genomic_DNA"/>
</dbReference>
<evidence type="ECO:0000256" key="4">
    <source>
        <dbReference type="ARBA" id="ARBA00022679"/>
    </source>
</evidence>
<dbReference type="PANTHER" id="PTHR43648">
    <property type="entry name" value="ELECTRON TRANSFER FLAVOPROTEIN BETA SUBUNIT LYSINE METHYLTRANSFERASE"/>
    <property type="match status" value="1"/>
</dbReference>
<evidence type="ECO:0000256" key="5">
    <source>
        <dbReference type="ARBA" id="ARBA00022691"/>
    </source>
</evidence>
<proteinExistence type="inferred from homology"/>
<protein>
    <submittedName>
        <fullName evidence="6">50S ribosomal protein L11 methyltransferase</fullName>
    </submittedName>
</protein>
<dbReference type="InterPro" id="IPR050078">
    <property type="entry name" value="Ribosomal_L11_MeTrfase_PrmA"/>
</dbReference>
<dbReference type="Pfam" id="PF06325">
    <property type="entry name" value="PrmA"/>
    <property type="match status" value="1"/>
</dbReference>
<dbReference type="PANTHER" id="PTHR43648:SF1">
    <property type="entry name" value="ELECTRON TRANSFER FLAVOPROTEIN BETA SUBUNIT LYSINE METHYLTRANSFERASE"/>
    <property type="match status" value="1"/>
</dbReference>
<evidence type="ECO:0000256" key="1">
    <source>
        <dbReference type="ARBA" id="ARBA00009741"/>
    </source>
</evidence>
<reference evidence="6 7" key="1">
    <citation type="submission" date="2023-10" db="EMBL/GenBank/DDBJ databases">
        <title>Rubellicoccus peritrichatus gen. nov., sp. nov., isolated from an algae of coral reef tank.</title>
        <authorList>
            <person name="Luo J."/>
        </authorList>
    </citation>
    <scope>NUCLEOTIDE SEQUENCE [LARGE SCALE GENOMIC DNA]</scope>
    <source>
        <strain evidence="6 7">CR14</strain>
    </source>
</reference>